<feature type="compositionally biased region" description="Polar residues" evidence="2">
    <location>
        <begin position="42"/>
        <end position="51"/>
    </location>
</feature>
<feature type="region of interest" description="Disordered" evidence="2">
    <location>
        <begin position="1"/>
        <end position="166"/>
    </location>
</feature>
<evidence type="ECO:0000256" key="1">
    <source>
        <dbReference type="SAM" id="Coils"/>
    </source>
</evidence>
<feature type="compositionally biased region" description="Basic and acidic residues" evidence="2">
    <location>
        <begin position="67"/>
        <end position="78"/>
    </location>
</feature>
<gene>
    <name evidence="3" type="ordered locus">Bathy15g01430</name>
</gene>
<proteinExistence type="predicted"/>
<keyword evidence="4" id="KW-1185">Reference proteome</keyword>
<feature type="compositionally biased region" description="Low complexity" evidence="2">
    <location>
        <begin position="139"/>
        <end position="152"/>
    </location>
</feature>
<feature type="compositionally biased region" description="Acidic residues" evidence="2">
    <location>
        <begin position="53"/>
        <end position="66"/>
    </location>
</feature>
<name>K8EPQ5_9CHLO</name>
<evidence type="ECO:0000313" key="3">
    <source>
        <dbReference type="EMBL" id="CCO20051.1"/>
    </source>
</evidence>
<dbReference type="RefSeq" id="XP_007508965.1">
    <property type="nucleotide sequence ID" value="XM_007508903.1"/>
</dbReference>
<organism evidence="3 4">
    <name type="scientific">Bathycoccus prasinos</name>
    <dbReference type="NCBI Taxonomy" id="41875"/>
    <lineage>
        <taxon>Eukaryota</taxon>
        <taxon>Viridiplantae</taxon>
        <taxon>Chlorophyta</taxon>
        <taxon>Mamiellophyceae</taxon>
        <taxon>Mamiellales</taxon>
        <taxon>Bathycoccaceae</taxon>
        <taxon>Bathycoccus</taxon>
    </lineage>
</organism>
<feature type="coiled-coil region" evidence="1">
    <location>
        <begin position="345"/>
        <end position="398"/>
    </location>
</feature>
<dbReference type="EMBL" id="FO082264">
    <property type="protein sequence ID" value="CCO20051.1"/>
    <property type="molecule type" value="Genomic_DNA"/>
</dbReference>
<sequence length="419" mass="48395">MEEKQEVFEKEKSSEDENDFEKKKKSENAEEEEKREKGGFFSTASFLNSESGGAEEEEEEEEEDKEEEKKEEETRKGVFEISSSVADQKAVPSKPSPLSEDGCDQPGGERSGGSRRSSTSSTTTAEKKKKTTLMRNRRNSSTSLSSSSSITRAMTPGPLSIDRPECTLRRRANVKVNAGVKETLTKLDEERREAEKRGDFEKCNELSIAMEKTKREEEKRRAALVAVHHQKAMADAIEVQRKSEVDLKRRHDCEAAKMKESFHVDAENLKAKKSERFDAFENECNIIRAKAQKRKPKARAKELSEIRNIQAALTKQKKYVEAQEVRQKGDAIERKARNETNRGIENDLLAKKLKLKEKLEREEKQMKIKQNCCAKVLRRRHEEELVRLQRKFRDERGEHECEQKNVVVVVDFFFFFFCD</sequence>
<dbReference type="Proteomes" id="UP000198341">
    <property type="component" value="Chromosome 15"/>
</dbReference>
<dbReference type="GeneID" id="19011400"/>
<keyword evidence="1" id="KW-0175">Coiled coil</keyword>
<feature type="compositionally biased region" description="Low complexity" evidence="2">
    <location>
        <begin position="114"/>
        <end position="124"/>
    </location>
</feature>
<reference evidence="3 4" key="1">
    <citation type="submission" date="2011-10" db="EMBL/GenBank/DDBJ databases">
        <authorList>
            <person name="Genoscope - CEA"/>
        </authorList>
    </citation>
    <scope>NUCLEOTIDE SEQUENCE [LARGE SCALE GENOMIC DNA]</scope>
    <source>
        <strain evidence="3 4">RCC 1105</strain>
    </source>
</reference>
<evidence type="ECO:0000313" key="4">
    <source>
        <dbReference type="Proteomes" id="UP000198341"/>
    </source>
</evidence>
<protein>
    <submittedName>
        <fullName evidence="3">Uncharacterized protein</fullName>
    </submittedName>
</protein>
<dbReference type="AlphaFoldDB" id="K8EPQ5"/>
<accession>K8EPQ5</accession>
<feature type="compositionally biased region" description="Basic residues" evidence="2">
    <location>
        <begin position="127"/>
        <end position="138"/>
    </location>
</feature>
<dbReference type="KEGG" id="bpg:Bathy15g01430"/>
<feature type="compositionally biased region" description="Basic and acidic residues" evidence="2">
    <location>
        <begin position="1"/>
        <end position="38"/>
    </location>
</feature>
<evidence type="ECO:0000256" key="2">
    <source>
        <dbReference type="SAM" id="MobiDB-lite"/>
    </source>
</evidence>